<comment type="function">
    <text evidence="7">Part of the tripartite ATP-independent periplasmic (TRAP) transport system.</text>
</comment>
<feature type="transmembrane region" description="Helical" evidence="7">
    <location>
        <begin position="138"/>
        <end position="157"/>
    </location>
</feature>
<keyword evidence="3" id="KW-1003">Cell membrane</keyword>
<dbReference type="InterPro" id="IPR055348">
    <property type="entry name" value="DctQ"/>
</dbReference>
<evidence type="ECO:0000313" key="9">
    <source>
        <dbReference type="EMBL" id="SFT24795.1"/>
    </source>
</evidence>
<evidence type="ECO:0000256" key="1">
    <source>
        <dbReference type="ARBA" id="ARBA00004651"/>
    </source>
</evidence>
<dbReference type="AlphaFoldDB" id="A0A1I6WFL1"/>
<comment type="subunit">
    <text evidence="7">The complex comprises the extracytoplasmic solute receptor protein and the two transmembrane proteins.</text>
</comment>
<name>A0A1I6WFL1_9RHOB</name>
<comment type="subcellular location">
    <subcellularLocation>
        <location evidence="7">Cell inner membrane</location>
        <topology evidence="7">Multi-pass membrane protein</topology>
    </subcellularLocation>
    <subcellularLocation>
        <location evidence="1">Cell membrane</location>
        <topology evidence="1">Multi-pass membrane protein</topology>
    </subcellularLocation>
</comment>
<dbReference type="OrthoDB" id="7363305at2"/>
<evidence type="ECO:0000256" key="4">
    <source>
        <dbReference type="ARBA" id="ARBA00022692"/>
    </source>
</evidence>
<feature type="domain" description="Tripartite ATP-independent periplasmic transporters DctQ component" evidence="8">
    <location>
        <begin position="28"/>
        <end position="162"/>
    </location>
</feature>
<comment type="similarity">
    <text evidence="7">Belongs to the TRAP transporter small permease family.</text>
</comment>
<accession>A0A1I6WFL1</accession>
<dbReference type="GO" id="GO:0022857">
    <property type="term" value="F:transmembrane transporter activity"/>
    <property type="evidence" value="ECO:0007669"/>
    <property type="project" value="UniProtKB-UniRule"/>
</dbReference>
<evidence type="ECO:0000256" key="5">
    <source>
        <dbReference type="ARBA" id="ARBA00022989"/>
    </source>
</evidence>
<keyword evidence="7" id="KW-0997">Cell inner membrane</keyword>
<protein>
    <recommendedName>
        <fullName evidence="7">TRAP transporter small permease protein</fullName>
    </recommendedName>
</protein>
<dbReference type="RefSeq" id="WP_092430836.1">
    <property type="nucleotide sequence ID" value="NZ_FNCL01000023.1"/>
</dbReference>
<dbReference type="Pfam" id="PF04290">
    <property type="entry name" value="DctQ"/>
    <property type="match status" value="1"/>
</dbReference>
<dbReference type="STRING" id="311180.SAMN04488050_12012"/>
<keyword evidence="5 7" id="KW-1133">Transmembrane helix</keyword>
<evidence type="ECO:0000256" key="7">
    <source>
        <dbReference type="RuleBase" id="RU369079"/>
    </source>
</evidence>
<reference evidence="10" key="1">
    <citation type="submission" date="2016-10" db="EMBL/GenBank/DDBJ databases">
        <authorList>
            <person name="Varghese N."/>
            <person name="Submissions S."/>
        </authorList>
    </citation>
    <scope>NUCLEOTIDE SEQUENCE [LARGE SCALE GENOMIC DNA]</scope>
    <source>
        <strain evidence="10">DSM 26894</strain>
    </source>
</reference>
<keyword evidence="4 7" id="KW-0812">Transmembrane</keyword>
<gene>
    <name evidence="9" type="ORF">SAMN04488050_12012</name>
</gene>
<keyword evidence="2 7" id="KW-0813">Transport</keyword>
<organism evidence="9 10">
    <name type="scientific">Alloyangia pacifica</name>
    <dbReference type="NCBI Taxonomy" id="311180"/>
    <lineage>
        <taxon>Bacteria</taxon>
        <taxon>Pseudomonadati</taxon>
        <taxon>Pseudomonadota</taxon>
        <taxon>Alphaproteobacteria</taxon>
        <taxon>Rhodobacterales</taxon>
        <taxon>Roseobacteraceae</taxon>
        <taxon>Alloyangia</taxon>
    </lineage>
</organism>
<keyword evidence="6 7" id="KW-0472">Membrane</keyword>
<evidence type="ECO:0000256" key="3">
    <source>
        <dbReference type="ARBA" id="ARBA00022475"/>
    </source>
</evidence>
<sequence length="171" mass="18719">MFVTLLRRISGPVEAACLLLGGLCLFYMVFVVAFNVLARIVFDATDTAVNLMIPGAIEQVSYLLGIIALAALAASLKEGMIAVDFVVERLPDLPRALVARFWFLGVVALALVLAWLFWEDALATHARGEETQDLRIPMFLIYGLYALQCLALAVIALREVFTADGHHAELL</sequence>
<proteinExistence type="inferred from homology"/>
<dbReference type="EMBL" id="FOZW01000020">
    <property type="protein sequence ID" value="SFT24795.1"/>
    <property type="molecule type" value="Genomic_DNA"/>
</dbReference>
<dbReference type="Proteomes" id="UP000199392">
    <property type="component" value="Unassembled WGS sequence"/>
</dbReference>
<dbReference type="GO" id="GO:0005886">
    <property type="term" value="C:plasma membrane"/>
    <property type="evidence" value="ECO:0007669"/>
    <property type="project" value="UniProtKB-SubCell"/>
</dbReference>
<feature type="transmembrane region" description="Helical" evidence="7">
    <location>
        <begin position="99"/>
        <end position="118"/>
    </location>
</feature>
<evidence type="ECO:0000313" key="10">
    <source>
        <dbReference type="Proteomes" id="UP000199392"/>
    </source>
</evidence>
<evidence type="ECO:0000259" key="8">
    <source>
        <dbReference type="Pfam" id="PF04290"/>
    </source>
</evidence>
<feature type="transmembrane region" description="Helical" evidence="7">
    <location>
        <begin position="16"/>
        <end position="42"/>
    </location>
</feature>
<keyword evidence="10" id="KW-1185">Reference proteome</keyword>
<comment type="caution">
    <text evidence="7">Lacks conserved residue(s) required for the propagation of feature annotation.</text>
</comment>
<evidence type="ECO:0000256" key="2">
    <source>
        <dbReference type="ARBA" id="ARBA00022448"/>
    </source>
</evidence>
<evidence type="ECO:0000256" key="6">
    <source>
        <dbReference type="ARBA" id="ARBA00023136"/>
    </source>
</evidence>